<sequence length="430" mass="49706">MYKFKNNISINQIIIIITSLYICLDLYVGSFGFLPYWTIKGTLIIIDILLCLKICLGIRRYIKINLFEILWFFFFLAILFSMIINDSVYITTILRWSVLLLLMFFLKGKEKDYSIAAKILIANGIIQSVGVFLELFFYNKWWPLVNTILAKSGIDVYQTIIRAQKNVNYLSGFTHNAGFTATYIVNAIFAVFLIKDKLKKPLFFFLIALFNTSLIMTGKRGQLLILLVAYSIMYIVKAETVRKGIKACLKVAALLVIAYIVGYVLYITINSDNNILYRVLKLIYDKSTSDKSSGRYELWNQAIIEIKNNFLFGIGWLNYDLKYGLGVHNTYLQVLCESGVIGLVLFILAIGTTVFHSYKLARKKFNEPINYVTSFYLIYFLMFGIVENAAINIEPLFMLFLLITAQLNYSRDFDFKDLYNNTCFRKGYKI</sequence>
<dbReference type="RefSeq" id="WP_117628656.1">
    <property type="nucleotide sequence ID" value="NZ_JBCJBW010000020.1"/>
</dbReference>
<dbReference type="Proteomes" id="UP000284220">
    <property type="component" value="Unassembled WGS sequence"/>
</dbReference>
<feature type="transmembrane region" description="Helical" evidence="5">
    <location>
        <begin position="34"/>
        <end position="52"/>
    </location>
</feature>
<evidence type="ECO:0000256" key="4">
    <source>
        <dbReference type="ARBA" id="ARBA00023136"/>
    </source>
</evidence>
<evidence type="ECO:0000313" key="10">
    <source>
        <dbReference type="Proteomes" id="UP000284220"/>
    </source>
</evidence>
<dbReference type="AlphaFoldDB" id="A0A414VX91"/>
<dbReference type="PANTHER" id="PTHR37422">
    <property type="entry name" value="TEICHURONIC ACID BIOSYNTHESIS PROTEIN TUAE"/>
    <property type="match status" value="1"/>
</dbReference>
<feature type="transmembrane region" description="Helical" evidence="5">
    <location>
        <begin position="64"/>
        <end position="83"/>
    </location>
</feature>
<feature type="transmembrane region" description="Helical" evidence="5">
    <location>
        <begin position="247"/>
        <end position="269"/>
    </location>
</feature>
<dbReference type="InterPro" id="IPR007016">
    <property type="entry name" value="O-antigen_ligase-rel_domated"/>
</dbReference>
<evidence type="ECO:0000256" key="1">
    <source>
        <dbReference type="ARBA" id="ARBA00004141"/>
    </source>
</evidence>
<feature type="transmembrane region" description="Helical" evidence="5">
    <location>
        <begin position="368"/>
        <end position="386"/>
    </location>
</feature>
<evidence type="ECO:0000259" key="6">
    <source>
        <dbReference type="Pfam" id="PF04932"/>
    </source>
</evidence>
<dbReference type="GO" id="GO:0016020">
    <property type="term" value="C:membrane"/>
    <property type="evidence" value="ECO:0007669"/>
    <property type="project" value="UniProtKB-SubCell"/>
</dbReference>
<keyword evidence="4 5" id="KW-0472">Membrane</keyword>
<keyword evidence="8" id="KW-0436">Ligase</keyword>
<accession>A0A414VX91</accession>
<dbReference type="EMBL" id="QRHZ01000015">
    <property type="protein sequence ID" value="RHG13813.1"/>
    <property type="molecule type" value="Genomic_DNA"/>
</dbReference>
<evidence type="ECO:0000256" key="5">
    <source>
        <dbReference type="SAM" id="Phobius"/>
    </source>
</evidence>
<comment type="subcellular location">
    <subcellularLocation>
        <location evidence="1">Membrane</location>
        <topology evidence="1">Multi-pass membrane protein</topology>
    </subcellularLocation>
</comment>
<evidence type="ECO:0000256" key="2">
    <source>
        <dbReference type="ARBA" id="ARBA00022692"/>
    </source>
</evidence>
<feature type="domain" description="O-antigen ligase-related" evidence="6">
    <location>
        <begin position="207"/>
        <end position="347"/>
    </location>
</feature>
<feature type="transmembrane region" description="Helical" evidence="5">
    <location>
        <begin position="119"/>
        <end position="138"/>
    </location>
</feature>
<dbReference type="GO" id="GO:0016874">
    <property type="term" value="F:ligase activity"/>
    <property type="evidence" value="ECO:0007669"/>
    <property type="project" value="UniProtKB-KW"/>
</dbReference>
<dbReference type="EMBL" id="QRJH01000015">
    <property type="protein sequence ID" value="RHH14759.1"/>
    <property type="molecule type" value="Genomic_DNA"/>
</dbReference>
<proteinExistence type="predicted"/>
<organism evidence="8 9">
    <name type="scientific">Blautia obeum</name>
    <dbReference type="NCBI Taxonomy" id="40520"/>
    <lineage>
        <taxon>Bacteria</taxon>
        <taxon>Bacillati</taxon>
        <taxon>Bacillota</taxon>
        <taxon>Clostridia</taxon>
        <taxon>Lachnospirales</taxon>
        <taxon>Lachnospiraceae</taxon>
        <taxon>Blautia</taxon>
    </lineage>
</organism>
<keyword evidence="2 5" id="KW-0812">Transmembrane</keyword>
<name>A0A414VX91_9FIRM</name>
<dbReference type="Pfam" id="PF04932">
    <property type="entry name" value="Wzy_C"/>
    <property type="match status" value="1"/>
</dbReference>
<evidence type="ECO:0000313" key="7">
    <source>
        <dbReference type="EMBL" id="RHG13813.1"/>
    </source>
</evidence>
<feature type="transmembrane region" description="Helical" evidence="5">
    <location>
        <begin position="89"/>
        <end position="107"/>
    </location>
</feature>
<reference evidence="9 10" key="1">
    <citation type="submission" date="2018-08" db="EMBL/GenBank/DDBJ databases">
        <title>A genome reference for cultivated species of the human gut microbiota.</title>
        <authorList>
            <person name="Zou Y."/>
            <person name="Xue W."/>
            <person name="Luo G."/>
        </authorList>
    </citation>
    <scope>NUCLEOTIDE SEQUENCE [LARGE SCALE GENOMIC DNA]</scope>
    <source>
        <strain evidence="8 9">AM18-2AC</strain>
        <strain evidence="7 10">AM22-9LB</strain>
    </source>
</reference>
<comment type="caution">
    <text evidence="8">The sequence shown here is derived from an EMBL/GenBank/DDBJ whole genome shotgun (WGS) entry which is preliminary data.</text>
</comment>
<gene>
    <name evidence="8" type="ORF">DW222_17325</name>
    <name evidence="7" type="ORF">DW272_16350</name>
</gene>
<feature type="transmembrane region" description="Helical" evidence="5">
    <location>
        <begin position="331"/>
        <end position="356"/>
    </location>
</feature>
<feature type="transmembrane region" description="Helical" evidence="5">
    <location>
        <begin position="177"/>
        <end position="194"/>
    </location>
</feature>
<keyword evidence="3 5" id="KW-1133">Transmembrane helix</keyword>
<feature type="transmembrane region" description="Helical" evidence="5">
    <location>
        <begin position="201"/>
        <end position="217"/>
    </location>
</feature>
<evidence type="ECO:0000313" key="9">
    <source>
        <dbReference type="Proteomes" id="UP000284024"/>
    </source>
</evidence>
<dbReference type="PANTHER" id="PTHR37422:SF17">
    <property type="entry name" value="O-ANTIGEN LIGASE"/>
    <property type="match status" value="1"/>
</dbReference>
<evidence type="ECO:0000313" key="8">
    <source>
        <dbReference type="EMBL" id="RHH14759.1"/>
    </source>
</evidence>
<dbReference type="Proteomes" id="UP000284024">
    <property type="component" value="Unassembled WGS sequence"/>
</dbReference>
<dbReference type="InterPro" id="IPR051533">
    <property type="entry name" value="WaaL-like"/>
</dbReference>
<evidence type="ECO:0000256" key="3">
    <source>
        <dbReference type="ARBA" id="ARBA00022989"/>
    </source>
</evidence>
<feature type="transmembrane region" description="Helical" evidence="5">
    <location>
        <begin position="12"/>
        <end position="28"/>
    </location>
</feature>
<feature type="transmembrane region" description="Helical" evidence="5">
    <location>
        <begin position="223"/>
        <end position="240"/>
    </location>
</feature>
<protein>
    <submittedName>
        <fullName evidence="8">O-antigen ligase domain-containing protein</fullName>
    </submittedName>
</protein>